<dbReference type="InterPro" id="IPR050807">
    <property type="entry name" value="TransReg_Diox_bact_type"/>
</dbReference>
<keyword evidence="1" id="KW-0238">DNA-binding</keyword>
<sequence>MSPRQKKQRTESTFSLNEEVGFLIRKLRASRKMSGEQLAQIVGISQQQISRYENGKTKLTIDQLEVISTAFDMSIWRFMNILQFNSYIEKENCRNQIKK</sequence>
<dbReference type="PROSITE" id="PS50943">
    <property type="entry name" value="HTH_CROC1"/>
    <property type="match status" value="1"/>
</dbReference>
<accession>A0AAN5MII2</accession>
<dbReference type="InterPro" id="IPR010982">
    <property type="entry name" value="Lambda_DNA-bd_dom_sf"/>
</dbReference>
<reference evidence="3" key="1">
    <citation type="journal article" date="2018" name="Genome Biol.">
        <title>SKESA: strategic k-mer extension for scrupulous assemblies.</title>
        <authorList>
            <person name="Souvorov A."/>
            <person name="Agarwala R."/>
            <person name="Lipman D.J."/>
        </authorList>
    </citation>
    <scope>NUCLEOTIDE SEQUENCE</scope>
    <source>
        <strain evidence="3">Morganella morganii ARLG-3209</strain>
    </source>
</reference>
<name>A0AAN5MII2_MORMO</name>
<dbReference type="Pfam" id="PF01381">
    <property type="entry name" value="HTH_3"/>
    <property type="match status" value="1"/>
</dbReference>
<dbReference type="AlphaFoldDB" id="A0AAN5MII2"/>
<dbReference type="GO" id="GO:0003677">
    <property type="term" value="F:DNA binding"/>
    <property type="evidence" value="ECO:0007669"/>
    <property type="project" value="UniProtKB-KW"/>
</dbReference>
<organism evidence="3 4">
    <name type="scientific">Morganella morganii</name>
    <name type="common">Proteus morganii</name>
    <dbReference type="NCBI Taxonomy" id="582"/>
    <lineage>
        <taxon>Bacteria</taxon>
        <taxon>Pseudomonadati</taxon>
        <taxon>Pseudomonadota</taxon>
        <taxon>Gammaproteobacteria</taxon>
        <taxon>Enterobacterales</taxon>
        <taxon>Morganellaceae</taxon>
        <taxon>Morganella</taxon>
    </lineage>
</organism>
<reference evidence="3" key="2">
    <citation type="submission" date="2020-10" db="EMBL/GenBank/DDBJ databases">
        <authorList>
            <consortium name="NCBI Pathogen Detection Project"/>
        </authorList>
    </citation>
    <scope>NUCLEOTIDE SEQUENCE</scope>
    <source>
        <strain evidence="3">Morganella morganii ARLG-3209</strain>
    </source>
</reference>
<dbReference type="SUPFAM" id="SSF47413">
    <property type="entry name" value="lambda repressor-like DNA-binding domains"/>
    <property type="match status" value="1"/>
</dbReference>
<proteinExistence type="predicted"/>
<dbReference type="GO" id="GO:0003700">
    <property type="term" value="F:DNA-binding transcription factor activity"/>
    <property type="evidence" value="ECO:0007669"/>
    <property type="project" value="TreeGrafter"/>
</dbReference>
<dbReference type="SMART" id="SM00530">
    <property type="entry name" value="HTH_XRE"/>
    <property type="match status" value="1"/>
</dbReference>
<feature type="domain" description="HTH cro/C1-type" evidence="2">
    <location>
        <begin position="24"/>
        <end position="78"/>
    </location>
</feature>
<evidence type="ECO:0000259" key="2">
    <source>
        <dbReference type="PROSITE" id="PS50943"/>
    </source>
</evidence>
<dbReference type="RefSeq" id="WP_274371678.1">
    <property type="nucleotide sequence ID" value="NZ_JAKMWI010000023.1"/>
</dbReference>
<dbReference type="Proteomes" id="UP000865968">
    <property type="component" value="Unassembled WGS sequence"/>
</dbReference>
<dbReference type="GO" id="GO:0005829">
    <property type="term" value="C:cytosol"/>
    <property type="evidence" value="ECO:0007669"/>
    <property type="project" value="TreeGrafter"/>
</dbReference>
<dbReference type="Gene3D" id="1.10.260.40">
    <property type="entry name" value="lambda repressor-like DNA-binding domains"/>
    <property type="match status" value="1"/>
</dbReference>
<comment type="caution">
    <text evidence="3">The sequence shown here is derived from an EMBL/GenBank/DDBJ whole genome shotgun (WGS) entry which is preliminary data.</text>
</comment>
<dbReference type="PANTHER" id="PTHR46797">
    <property type="entry name" value="HTH-TYPE TRANSCRIPTIONAL REGULATOR"/>
    <property type="match status" value="1"/>
</dbReference>
<dbReference type="CDD" id="cd00093">
    <property type="entry name" value="HTH_XRE"/>
    <property type="match status" value="1"/>
</dbReference>
<evidence type="ECO:0000313" key="3">
    <source>
        <dbReference type="EMBL" id="HAT3810651.1"/>
    </source>
</evidence>
<protein>
    <submittedName>
        <fullName evidence="3">Helix-turn-helix transcriptional regulator</fullName>
    </submittedName>
</protein>
<dbReference type="InterPro" id="IPR001387">
    <property type="entry name" value="Cro/C1-type_HTH"/>
</dbReference>
<dbReference type="PANTHER" id="PTHR46797:SF1">
    <property type="entry name" value="METHYLPHOSPHONATE SYNTHASE"/>
    <property type="match status" value="1"/>
</dbReference>
<dbReference type="EMBL" id="DACSWI010000014">
    <property type="protein sequence ID" value="HAT3810651.1"/>
    <property type="molecule type" value="Genomic_DNA"/>
</dbReference>
<evidence type="ECO:0000313" key="4">
    <source>
        <dbReference type="Proteomes" id="UP000865968"/>
    </source>
</evidence>
<gene>
    <name evidence="3" type="ORF">I8608_003549</name>
</gene>
<evidence type="ECO:0000256" key="1">
    <source>
        <dbReference type="ARBA" id="ARBA00023125"/>
    </source>
</evidence>